<feature type="domain" description="Tyr recombinase" evidence="6">
    <location>
        <begin position="101"/>
        <end position="280"/>
    </location>
</feature>
<name>A0ABS6JVV7_9BACI</name>
<keyword evidence="2" id="KW-0229">DNA integration</keyword>
<comment type="caution">
    <text evidence="8">The sequence shown here is derived from an EMBL/GenBank/DDBJ whole genome shotgun (WGS) entry which is preliminary data.</text>
</comment>
<sequence length="290" mass="33661">MNQFKDIIDLYFELKDSPESTREAYSRRINAFLGYLEKLNKQIEDMTLEDVQLYILYLKKERGLAPGTINNYISSIRFFYTYVLEKDWDSRKIPRMKRVDTLPVLPSRLEVFTLLDAIENIKHKAMLVLIYSSGLRVSEVSKLKIGDICSKNMSIRVEKAKHGTHRYTILSETALQVLRAYFKVYFSKGSYTKSDWLFPGRVKGNHITGKTIKNIMLKLRTNLEMDSRISAHTLRHCFSTHLLEDGVEIVYIQQMLGHKRLTTTSKYLHMTSKSMMGIKSPLDSNGVNKV</sequence>
<evidence type="ECO:0000313" key="11">
    <source>
        <dbReference type="EMBL" id="MBU9724243.1"/>
    </source>
</evidence>
<comment type="similarity">
    <text evidence="1">Belongs to the 'phage' integrase family.</text>
</comment>
<dbReference type="InterPro" id="IPR011010">
    <property type="entry name" value="DNA_brk_join_enz"/>
</dbReference>
<dbReference type="Pfam" id="PF13495">
    <property type="entry name" value="Phage_int_SAM_4"/>
    <property type="match status" value="1"/>
</dbReference>
<evidence type="ECO:0000256" key="3">
    <source>
        <dbReference type="ARBA" id="ARBA00023125"/>
    </source>
</evidence>
<evidence type="ECO:0000256" key="4">
    <source>
        <dbReference type="ARBA" id="ARBA00023172"/>
    </source>
</evidence>
<evidence type="ECO:0000256" key="5">
    <source>
        <dbReference type="PROSITE-ProRule" id="PRU01248"/>
    </source>
</evidence>
<reference evidence="8 12" key="1">
    <citation type="submission" date="2021-06" db="EMBL/GenBank/DDBJ databases">
        <title>Bacillus sp. RD4P76, an endophyte from a halophyte.</title>
        <authorList>
            <person name="Sun J.-Q."/>
        </authorList>
    </citation>
    <scope>NUCLEOTIDE SEQUENCE [LARGE SCALE GENOMIC DNA]</scope>
    <source>
        <strain evidence="8 12">JCM 17098</strain>
    </source>
</reference>
<organism evidence="8 12">
    <name type="scientific">Evansella alkalicola</name>
    <dbReference type="NCBI Taxonomy" id="745819"/>
    <lineage>
        <taxon>Bacteria</taxon>
        <taxon>Bacillati</taxon>
        <taxon>Bacillota</taxon>
        <taxon>Bacilli</taxon>
        <taxon>Bacillales</taxon>
        <taxon>Bacillaceae</taxon>
        <taxon>Evansella</taxon>
    </lineage>
</organism>
<dbReference type="EMBL" id="JAHQCR010000060">
    <property type="protein sequence ID" value="MBU9722767.1"/>
    <property type="molecule type" value="Genomic_DNA"/>
</dbReference>
<evidence type="ECO:0000313" key="9">
    <source>
        <dbReference type="EMBL" id="MBU9722767.1"/>
    </source>
</evidence>
<dbReference type="InterPro" id="IPR002104">
    <property type="entry name" value="Integrase_catalytic"/>
</dbReference>
<dbReference type="PANTHER" id="PTHR30349">
    <property type="entry name" value="PHAGE INTEGRASE-RELATED"/>
    <property type="match status" value="1"/>
</dbReference>
<evidence type="ECO:0000313" key="8">
    <source>
        <dbReference type="EMBL" id="MBU9722723.1"/>
    </source>
</evidence>
<evidence type="ECO:0000256" key="2">
    <source>
        <dbReference type="ARBA" id="ARBA00022908"/>
    </source>
</evidence>
<dbReference type="Gene3D" id="1.10.150.130">
    <property type="match status" value="1"/>
</dbReference>
<dbReference type="PROSITE" id="PS51900">
    <property type="entry name" value="CB"/>
    <property type="match status" value="1"/>
</dbReference>
<proteinExistence type="inferred from homology"/>
<evidence type="ECO:0000259" key="6">
    <source>
        <dbReference type="PROSITE" id="PS51898"/>
    </source>
</evidence>
<evidence type="ECO:0000256" key="1">
    <source>
        <dbReference type="ARBA" id="ARBA00008857"/>
    </source>
</evidence>
<dbReference type="InterPro" id="IPR013762">
    <property type="entry name" value="Integrase-like_cat_sf"/>
</dbReference>
<dbReference type="SUPFAM" id="SSF56349">
    <property type="entry name" value="DNA breaking-rejoining enzymes"/>
    <property type="match status" value="1"/>
</dbReference>
<dbReference type="InterPro" id="IPR010998">
    <property type="entry name" value="Integrase_recombinase_N"/>
</dbReference>
<keyword evidence="12" id="KW-1185">Reference proteome</keyword>
<dbReference type="PANTHER" id="PTHR30349:SF64">
    <property type="entry name" value="PROPHAGE INTEGRASE INTD-RELATED"/>
    <property type="match status" value="1"/>
</dbReference>
<keyword evidence="3 5" id="KW-0238">DNA-binding</keyword>
<dbReference type="EMBL" id="JAHQCR010000090">
    <property type="protein sequence ID" value="MBU9724243.1"/>
    <property type="molecule type" value="Genomic_DNA"/>
</dbReference>
<dbReference type="EMBL" id="JAHQCR010000059">
    <property type="protein sequence ID" value="MBU9722723.1"/>
    <property type="molecule type" value="Genomic_DNA"/>
</dbReference>
<protein>
    <submittedName>
        <fullName evidence="8">Site-specific integrase</fullName>
    </submittedName>
</protein>
<dbReference type="PROSITE" id="PS51898">
    <property type="entry name" value="TYR_RECOMBINASE"/>
    <property type="match status" value="1"/>
</dbReference>
<dbReference type="Pfam" id="PF00589">
    <property type="entry name" value="Phage_integrase"/>
    <property type="match status" value="1"/>
</dbReference>
<dbReference type="InterPro" id="IPR050090">
    <property type="entry name" value="Tyrosine_recombinase_XerCD"/>
</dbReference>
<dbReference type="Gene3D" id="1.10.443.10">
    <property type="entry name" value="Intergrase catalytic core"/>
    <property type="match status" value="1"/>
</dbReference>
<dbReference type="InterPro" id="IPR044068">
    <property type="entry name" value="CB"/>
</dbReference>
<dbReference type="RefSeq" id="WP_088076942.1">
    <property type="nucleotide sequence ID" value="NZ_JAHQCR010000059.1"/>
</dbReference>
<keyword evidence="4" id="KW-0233">DNA recombination</keyword>
<evidence type="ECO:0000259" key="7">
    <source>
        <dbReference type="PROSITE" id="PS51900"/>
    </source>
</evidence>
<evidence type="ECO:0000313" key="10">
    <source>
        <dbReference type="EMBL" id="MBU9724241.1"/>
    </source>
</evidence>
<evidence type="ECO:0000313" key="12">
    <source>
        <dbReference type="Proteomes" id="UP000790580"/>
    </source>
</evidence>
<accession>A0ABS6JVV7</accession>
<dbReference type="Proteomes" id="UP000790580">
    <property type="component" value="Unassembled WGS sequence"/>
</dbReference>
<dbReference type="InterPro" id="IPR004107">
    <property type="entry name" value="Integrase_SAM-like_N"/>
</dbReference>
<dbReference type="EMBL" id="JAHQCR010000089">
    <property type="protein sequence ID" value="MBU9724241.1"/>
    <property type="molecule type" value="Genomic_DNA"/>
</dbReference>
<feature type="domain" description="Core-binding (CB)" evidence="7">
    <location>
        <begin position="2"/>
        <end position="84"/>
    </location>
</feature>
<gene>
    <name evidence="8" type="ORF">KS407_15000</name>
    <name evidence="9" type="ORF">KS407_15225</name>
    <name evidence="10" type="ORF">KS407_22720</name>
    <name evidence="11" type="ORF">KS407_22730</name>
</gene>